<protein>
    <submittedName>
        <fullName evidence="1">Uncharacterized protein</fullName>
    </submittedName>
</protein>
<gene>
    <name evidence="1" type="ORF">MICCA_3770028</name>
</gene>
<name>A0A822LEA3_MICAE</name>
<organism evidence="1 2">
    <name type="scientific">Microcystis aeruginosa PCC 9432</name>
    <dbReference type="NCBI Taxonomy" id="1160280"/>
    <lineage>
        <taxon>Bacteria</taxon>
        <taxon>Bacillati</taxon>
        <taxon>Cyanobacteriota</taxon>
        <taxon>Cyanophyceae</taxon>
        <taxon>Oscillatoriophycideae</taxon>
        <taxon>Chroococcales</taxon>
        <taxon>Microcystaceae</taxon>
        <taxon>Microcystis</taxon>
    </lineage>
</organism>
<accession>A0A822LEA3</accession>
<comment type="caution">
    <text evidence="1">The sequence shown here is derived from an EMBL/GenBank/DDBJ whole genome shotgun (WGS) entry which is preliminary data.</text>
</comment>
<dbReference type="EMBL" id="CAIH01000309">
    <property type="protein sequence ID" value="CCH94495.1"/>
    <property type="molecule type" value="Genomic_DNA"/>
</dbReference>
<dbReference type="AlphaFoldDB" id="A0A822LEA3"/>
<proteinExistence type="predicted"/>
<dbReference type="Proteomes" id="UP000005806">
    <property type="component" value="Unassembled WGS sequence"/>
</dbReference>
<evidence type="ECO:0000313" key="1">
    <source>
        <dbReference type="EMBL" id="CCH94495.1"/>
    </source>
</evidence>
<sequence length="41" mass="4930">METDKRTPVDYYCYNIYYLFLCQTGYLSSDRVVSSPPRDLR</sequence>
<evidence type="ECO:0000313" key="2">
    <source>
        <dbReference type="Proteomes" id="UP000005806"/>
    </source>
</evidence>
<reference evidence="1 2" key="1">
    <citation type="submission" date="2012-04" db="EMBL/GenBank/DDBJ databases">
        <authorList>
            <person name="Genoscope - CEA"/>
        </authorList>
    </citation>
    <scope>NUCLEOTIDE SEQUENCE [LARGE SCALE GENOMIC DNA]</scope>
    <source>
        <strain evidence="1 2">9432</strain>
    </source>
</reference>